<dbReference type="EMBL" id="CAMGYJ010000002">
    <property type="protein sequence ID" value="CAI0380477.1"/>
    <property type="molecule type" value="Genomic_DNA"/>
</dbReference>
<dbReference type="GO" id="GO:0004523">
    <property type="term" value="F:RNA-DNA hybrid ribonuclease activity"/>
    <property type="evidence" value="ECO:0007669"/>
    <property type="project" value="InterPro"/>
</dbReference>
<name>A0AAV0H5Q5_9ROSI</name>
<organism evidence="2 3">
    <name type="scientific">Linum tenue</name>
    <dbReference type="NCBI Taxonomy" id="586396"/>
    <lineage>
        <taxon>Eukaryota</taxon>
        <taxon>Viridiplantae</taxon>
        <taxon>Streptophyta</taxon>
        <taxon>Embryophyta</taxon>
        <taxon>Tracheophyta</taxon>
        <taxon>Spermatophyta</taxon>
        <taxon>Magnoliopsida</taxon>
        <taxon>eudicotyledons</taxon>
        <taxon>Gunneridae</taxon>
        <taxon>Pentapetalae</taxon>
        <taxon>rosids</taxon>
        <taxon>fabids</taxon>
        <taxon>Malpighiales</taxon>
        <taxon>Linaceae</taxon>
        <taxon>Linum</taxon>
    </lineage>
</organism>
<dbReference type="GO" id="GO:0003676">
    <property type="term" value="F:nucleic acid binding"/>
    <property type="evidence" value="ECO:0007669"/>
    <property type="project" value="InterPro"/>
</dbReference>
<dbReference type="CDD" id="cd06222">
    <property type="entry name" value="RNase_H_like"/>
    <property type="match status" value="1"/>
</dbReference>
<feature type="domain" description="RNase H type-1" evidence="1">
    <location>
        <begin position="87"/>
        <end position="137"/>
    </location>
</feature>
<keyword evidence="3" id="KW-1185">Reference proteome</keyword>
<protein>
    <recommendedName>
        <fullName evidence="1">RNase H type-1 domain-containing protein</fullName>
    </recommendedName>
</protein>
<accession>A0AAV0H5Q5</accession>
<dbReference type="InterPro" id="IPR012337">
    <property type="entry name" value="RNaseH-like_sf"/>
</dbReference>
<dbReference type="InterPro" id="IPR036397">
    <property type="entry name" value="RNaseH_sf"/>
</dbReference>
<dbReference type="Pfam" id="PF13456">
    <property type="entry name" value="RVT_3"/>
    <property type="match status" value="1"/>
</dbReference>
<evidence type="ECO:0000313" key="2">
    <source>
        <dbReference type="EMBL" id="CAI0380477.1"/>
    </source>
</evidence>
<sequence length="158" mass="17645">MENLLHEDTGVDFGVICWNLWKQRNEEAMDGKSFNEKGLYCRIDAWMTIIHQAKHRDTFDCWKPPRQHQTAGITWNPPEVGWIQLQTDGSVIQPSGRAAAGGLLRDHLGRCLDAFTCNLGVCTITSAELKGAIEGLRMDCLGKGAQESHAQHGLYHSN</sequence>
<dbReference type="Gene3D" id="3.30.420.10">
    <property type="entry name" value="Ribonuclease H-like superfamily/Ribonuclease H"/>
    <property type="match status" value="1"/>
</dbReference>
<comment type="caution">
    <text evidence="2">The sequence shown here is derived from an EMBL/GenBank/DDBJ whole genome shotgun (WGS) entry which is preliminary data.</text>
</comment>
<dbReference type="Proteomes" id="UP001154282">
    <property type="component" value="Unassembled WGS sequence"/>
</dbReference>
<dbReference type="PANTHER" id="PTHR47723">
    <property type="entry name" value="OS05G0353850 PROTEIN"/>
    <property type="match status" value="1"/>
</dbReference>
<dbReference type="InterPro" id="IPR044730">
    <property type="entry name" value="RNase_H-like_dom_plant"/>
</dbReference>
<dbReference type="SUPFAM" id="SSF53098">
    <property type="entry name" value="Ribonuclease H-like"/>
    <property type="match status" value="1"/>
</dbReference>
<dbReference type="InterPro" id="IPR002156">
    <property type="entry name" value="RNaseH_domain"/>
</dbReference>
<gene>
    <name evidence="2" type="ORF">LITE_LOCUS2690</name>
</gene>
<proteinExistence type="predicted"/>
<dbReference type="InterPro" id="IPR053151">
    <property type="entry name" value="RNase_H-like"/>
</dbReference>
<dbReference type="PANTHER" id="PTHR47723:SF23">
    <property type="entry name" value="REVERSE TRANSCRIPTASE-LIKE PROTEIN"/>
    <property type="match status" value="1"/>
</dbReference>
<reference evidence="2" key="1">
    <citation type="submission" date="2022-08" db="EMBL/GenBank/DDBJ databases">
        <authorList>
            <person name="Gutierrez-Valencia J."/>
        </authorList>
    </citation>
    <scope>NUCLEOTIDE SEQUENCE</scope>
</reference>
<evidence type="ECO:0000259" key="1">
    <source>
        <dbReference type="Pfam" id="PF13456"/>
    </source>
</evidence>
<evidence type="ECO:0000313" key="3">
    <source>
        <dbReference type="Proteomes" id="UP001154282"/>
    </source>
</evidence>
<dbReference type="AlphaFoldDB" id="A0AAV0H5Q5"/>